<dbReference type="PATRIC" id="fig|294.162.peg.31"/>
<reference evidence="1 2" key="1">
    <citation type="submission" date="2015-09" db="EMBL/GenBank/DDBJ databases">
        <authorList>
            <person name="Jackson K.R."/>
            <person name="Lunt B.L."/>
            <person name="Fisher J.N.B."/>
            <person name="Gardner A.V."/>
            <person name="Bailey M.E."/>
            <person name="Deus L.M."/>
            <person name="Earl A.S."/>
            <person name="Gibby P.D."/>
            <person name="Hartmann K.A."/>
            <person name="Liu J.E."/>
            <person name="Manci A.M."/>
            <person name="Nielsen D.A."/>
            <person name="Solomon M.B."/>
            <person name="Breakwell D.P."/>
            <person name="Burnett S.H."/>
            <person name="Grose J.H."/>
        </authorList>
    </citation>
    <scope>NUCLEOTIDE SEQUENCE [LARGE SCALE GENOMIC DNA]</scope>
    <source>
        <strain evidence="1 2">S613</strain>
    </source>
</reference>
<dbReference type="OrthoDB" id="6984782at2"/>
<comment type="caution">
    <text evidence="1">The sequence shown here is derived from an EMBL/GenBank/DDBJ whole genome shotgun (WGS) entry which is preliminary data.</text>
</comment>
<dbReference type="Proteomes" id="UP000050349">
    <property type="component" value="Unassembled WGS sequence"/>
</dbReference>
<gene>
    <name evidence="1" type="ORF">AN403_6224</name>
</gene>
<dbReference type="EMBL" id="LJXB01000023">
    <property type="protein sequence ID" value="KPU62180.1"/>
    <property type="molecule type" value="Genomic_DNA"/>
</dbReference>
<evidence type="ECO:0000313" key="2">
    <source>
        <dbReference type="Proteomes" id="UP000050349"/>
    </source>
</evidence>
<protein>
    <recommendedName>
        <fullName evidence="3">DUF883 domain-containing protein</fullName>
    </recommendedName>
</protein>
<organism evidence="1 2">
    <name type="scientific">Pseudomonas fluorescens</name>
    <dbReference type="NCBI Taxonomy" id="294"/>
    <lineage>
        <taxon>Bacteria</taxon>
        <taxon>Pseudomonadati</taxon>
        <taxon>Pseudomonadota</taxon>
        <taxon>Gammaproteobacteria</taxon>
        <taxon>Pseudomonadales</taxon>
        <taxon>Pseudomonadaceae</taxon>
        <taxon>Pseudomonas</taxon>
    </lineage>
</organism>
<name>A0A0P8X7Z9_PSEFL</name>
<evidence type="ECO:0000313" key="1">
    <source>
        <dbReference type="EMBL" id="KPU62180.1"/>
    </source>
</evidence>
<dbReference type="RefSeq" id="WP_057395653.1">
    <property type="nucleotide sequence ID" value="NZ_LJXB01000023.1"/>
</dbReference>
<accession>A0A0P8X7Z9</accession>
<dbReference type="AlphaFoldDB" id="A0A0P8X7Z9"/>
<sequence length="83" mass="9108">MTLTKPNQDLHRDLKAASRAIKEAAHDVFGAAKQCSEADLKMATQKIEKLHKLADRLIAHADEVKAGRIAHNHEMGSWPGGDI</sequence>
<proteinExistence type="predicted"/>
<evidence type="ECO:0008006" key="3">
    <source>
        <dbReference type="Google" id="ProtNLM"/>
    </source>
</evidence>